<sequence>MGSIEPIVTLLALRETGYECDKLHETLAIEAEKFGIECLETLDQKIGQKLESAFPGCDTEEFFRICGDYTITPNKVKKAEGQCAVAGLVNSGLMGFSLTPIPTSKTRATLFQPINWAKVKSELTWKTLGRKRLGPGDGQTSQRTTRTEVLVEATIVAPLMMLYNELSLELLTLDLSIIKCIYQ</sequence>
<proteinExistence type="predicted"/>
<dbReference type="KEGG" id="vg:35414677"/>
<accession>A0A2H5AJF3</accession>
<keyword evidence="2" id="KW-1185">Reference proteome</keyword>
<dbReference type="GeneID" id="35414677"/>
<evidence type="ECO:0000313" key="2">
    <source>
        <dbReference type="Proteomes" id="UP000242696"/>
    </source>
</evidence>
<dbReference type="EMBL" id="MG271984">
    <property type="protein sequence ID" value="AUG72285.1"/>
    <property type="molecule type" value="Genomic_DNA"/>
</dbReference>
<name>A0A2H5AJF3_9VIRU</name>
<dbReference type="RefSeq" id="YP_009447857.1">
    <property type="nucleotide sequence ID" value="NC_036579.1"/>
</dbReference>
<protein>
    <submittedName>
        <fullName evidence="1">ORF97</fullName>
    </submittedName>
</protein>
<reference evidence="1" key="1">
    <citation type="journal article" date="2018" name="Arch. Virol.">
        <title>Complete genome sequence and analysis of ictalurid herpesvirus 2.</title>
        <authorList>
            <person name="Borzak R."/>
            <person name="Haluk T."/>
            <person name="Bartha D."/>
            <person name="Doszpoly A."/>
        </authorList>
    </citation>
    <scope>NUCLEOTIDE SEQUENCE</scope>
    <source>
        <strain evidence="1">760/94</strain>
    </source>
</reference>
<dbReference type="Proteomes" id="UP000242696">
    <property type="component" value="Segment"/>
</dbReference>
<evidence type="ECO:0000313" key="1">
    <source>
        <dbReference type="EMBL" id="AUG72285.1"/>
    </source>
</evidence>
<organism evidence="1">
    <name type="scientific">black bullhead herpesvirus</name>
    <dbReference type="NCBI Taxonomy" id="508441"/>
    <lineage>
        <taxon>Viruses</taxon>
        <taxon>Duplodnaviria</taxon>
        <taxon>Heunggongvirae</taxon>
        <taxon>Peploviricota</taxon>
        <taxon>Herviviricetes</taxon>
        <taxon>Herpesvirales</taxon>
        <taxon>Alloherpesviridae</taxon>
        <taxon>Ictavirus</taxon>
        <taxon>Ictavirus ictaluridallo2</taxon>
    </lineage>
</organism>